<keyword evidence="2" id="KW-0500">Molybdenum</keyword>
<evidence type="ECO:0000259" key="7">
    <source>
        <dbReference type="Pfam" id="PF03404"/>
    </source>
</evidence>
<dbReference type="GO" id="GO:0008482">
    <property type="term" value="F:sulfite oxidase activity"/>
    <property type="evidence" value="ECO:0007669"/>
    <property type="project" value="TreeGrafter"/>
</dbReference>
<dbReference type="InterPro" id="IPR014756">
    <property type="entry name" value="Ig_E-set"/>
</dbReference>
<feature type="region of interest" description="Disordered" evidence="5">
    <location>
        <begin position="1"/>
        <end position="22"/>
    </location>
</feature>
<sequence>MDRASAQAGPHSLPSSDAADASRPPVLYEAHGLIRDIPLQPHEMTAAVTATDKLFMLAHLGVLRIAPEAWQLTVGGLVDRPLQLRLEDLARFLPAQIEAVHQCAGSPTAPTVATRRVACVVWGGVRLGDILREAGVQSGATHLWSDGADSGTFGGTHVPYFRKDLPLARVDADVLLATRLNGDPLPNRHGGPVRLVVPGFYGTNSVKWLWRLTLADRRADGLFTTLYYNDPLPDGTTRPVYGLEPESIIVDPAPNTPVPRRAEIRGWAWGDAPVVEVKVSGDAGRTWVGAALGPRNGRAWQEWRCPWAFATAGPTMLICRATDAAGRMQPMDGARNEVHRVIVEVSQER</sequence>
<dbReference type="InterPro" id="IPR008335">
    <property type="entry name" value="Mopterin_OxRdtase_euk"/>
</dbReference>
<dbReference type="EMBL" id="CP001350">
    <property type="protein sequence ID" value="ACL62625.1"/>
    <property type="molecule type" value="Genomic_DNA"/>
</dbReference>
<evidence type="ECO:0000256" key="2">
    <source>
        <dbReference type="ARBA" id="ARBA00022505"/>
    </source>
</evidence>
<geneLocation type="plasmid" evidence="8 9">
    <name>pMNOD01</name>
</geneLocation>
<feature type="domain" description="Moybdenum cofactor oxidoreductase dimerisation" evidence="7">
    <location>
        <begin position="240"/>
        <end position="336"/>
    </location>
</feature>
<gene>
    <name evidence="8" type="ordered locus">Mnod_8530</name>
</gene>
<evidence type="ECO:0000313" key="8">
    <source>
        <dbReference type="EMBL" id="ACL62625.1"/>
    </source>
</evidence>
<keyword evidence="4" id="KW-0560">Oxidoreductase</keyword>
<reference evidence="9" key="1">
    <citation type="submission" date="2009-01" db="EMBL/GenBank/DDBJ databases">
        <title>Complete sequence of plasmid 1 of Methylobacterium nodulans ORS 2060.</title>
        <authorList>
            <consortium name="US DOE Joint Genome Institute"/>
            <person name="Lucas S."/>
            <person name="Copeland A."/>
            <person name="Lapidus A."/>
            <person name="Glavina del Rio T."/>
            <person name="Dalin E."/>
            <person name="Tice H."/>
            <person name="Bruce D."/>
            <person name="Goodwin L."/>
            <person name="Pitluck S."/>
            <person name="Sims D."/>
            <person name="Brettin T."/>
            <person name="Detter J.C."/>
            <person name="Han C."/>
            <person name="Larimer F."/>
            <person name="Land M."/>
            <person name="Hauser L."/>
            <person name="Kyrpides N."/>
            <person name="Ivanova N."/>
            <person name="Marx C.J."/>
            <person name="Richardson P."/>
        </authorList>
    </citation>
    <scope>NUCLEOTIDE SEQUENCE [LARGE SCALE GENOMIC DNA]</scope>
    <source>
        <strain evidence="9">LMG 21967 / CNCM I-2342 / ORS 2060</strain>
        <plasmid evidence="9">Plasmid pMNOD01</plasmid>
    </source>
</reference>
<accession>B8IW35</accession>
<dbReference type="InterPro" id="IPR000572">
    <property type="entry name" value="OxRdtase_Mopterin-bd_dom"/>
</dbReference>
<dbReference type="KEGG" id="mno:Mnod_8530"/>
<organism evidence="8 9">
    <name type="scientific">Methylobacterium nodulans (strain LMG 21967 / CNCM I-2342 / ORS 2060)</name>
    <dbReference type="NCBI Taxonomy" id="460265"/>
    <lineage>
        <taxon>Bacteria</taxon>
        <taxon>Pseudomonadati</taxon>
        <taxon>Pseudomonadota</taxon>
        <taxon>Alphaproteobacteria</taxon>
        <taxon>Hyphomicrobiales</taxon>
        <taxon>Methylobacteriaceae</taxon>
        <taxon>Methylobacterium</taxon>
    </lineage>
</organism>
<feature type="domain" description="Oxidoreductase molybdopterin-binding" evidence="6">
    <location>
        <begin position="59"/>
        <end position="221"/>
    </location>
</feature>
<evidence type="ECO:0000313" key="9">
    <source>
        <dbReference type="Proteomes" id="UP000008207"/>
    </source>
</evidence>
<protein>
    <submittedName>
        <fullName evidence="8">Oxidoreductase molybdopterin binding</fullName>
    </submittedName>
</protein>
<dbReference type="Pfam" id="PF00174">
    <property type="entry name" value="Oxidored_molyb"/>
    <property type="match status" value="1"/>
</dbReference>
<dbReference type="GO" id="GO:0006790">
    <property type="term" value="P:sulfur compound metabolic process"/>
    <property type="evidence" value="ECO:0007669"/>
    <property type="project" value="TreeGrafter"/>
</dbReference>
<comment type="cofactor">
    <cofactor evidence="1">
        <name>Mo-molybdopterin</name>
        <dbReference type="ChEBI" id="CHEBI:71302"/>
    </cofactor>
</comment>
<evidence type="ECO:0000256" key="5">
    <source>
        <dbReference type="SAM" id="MobiDB-lite"/>
    </source>
</evidence>
<dbReference type="GO" id="GO:0043546">
    <property type="term" value="F:molybdopterin cofactor binding"/>
    <property type="evidence" value="ECO:0007669"/>
    <property type="project" value="TreeGrafter"/>
</dbReference>
<dbReference type="AlphaFoldDB" id="B8IW35"/>
<dbReference type="GO" id="GO:0020037">
    <property type="term" value="F:heme binding"/>
    <property type="evidence" value="ECO:0007669"/>
    <property type="project" value="TreeGrafter"/>
</dbReference>
<dbReference type="InterPro" id="IPR005066">
    <property type="entry name" value="MoCF_OxRdtse_dimer"/>
</dbReference>
<name>B8IW35_METNO</name>
<keyword evidence="9" id="KW-1185">Reference proteome</keyword>
<keyword evidence="3" id="KW-0479">Metal-binding</keyword>
<dbReference type="Gene3D" id="3.90.420.10">
    <property type="entry name" value="Oxidoreductase, molybdopterin-binding domain"/>
    <property type="match status" value="1"/>
</dbReference>
<proteinExistence type="predicted"/>
<evidence type="ECO:0000256" key="4">
    <source>
        <dbReference type="ARBA" id="ARBA00023002"/>
    </source>
</evidence>
<keyword evidence="8" id="KW-0614">Plasmid</keyword>
<dbReference type="HOGENOM" id="CLU_003827_5_5_5"/>
<dbReference type="PANTHER" id="PTHR19372">
    <property type="entry name" value="SULFITE REDUCTASE"/>
    <property type="match status" value="1"/>
</dbReference>
<dbReference type="SUPFAM" id="SSF81296">
    <property type="entry name" value="E set domains"/>
    <property type="match status" value="1"/>
</dbReference>
<dbReference type="PRINTS" id="PR00407">
    <property type="entry name" value="EUMOPTERIN"/>
</dbReference>
<dbReference type="InterPro" id="IPR036374">
    <property type="entry name" value="OxRdtase_Mopterin-bd_sf"/>
</dbReference>
<evidence type="ECO:0000256" key="3">
    <source>
        <dbReference type="ARBA" id="ARBA00022723"/>
    </source>
</evidence>
<dbReference type="Pfam" id="PF03404">
    <property type="entry name" value="Mo-co_dimer"/>
    <property type="match status" value="1"/>
</dbReference>
<dbReference type="PANTHER" id="PTHR19372:SF7">
    <property type="entry name" value="SULFITE OXIDASE, MITOCHONDRIAL"/>
    <property type="match status" value="1"/>
</dbReference>
<evidence type="ECO:0000259" key="6">
    <source>
        <dbReference type="Pfam" id="PF00174"/>
    </source>
</evidence>
<dbReference type="Gene3D" id="2.60.40.650">
    <property type="match status" value="1"/>
</dbReference>
<dbReference type="GO" id="GO:0030151">
    <property type="term" value="F:molybdenum ion binding"/>
    <property type="evidence" value="ECO:0007669"/>
    <property type="project" value="InterPro"/>
</dbReference>
<evidence type="ECO:0000256" key="1">
    <source>
        <dbReference type="ARBA" id="ARBA00001924"/>
    </source>
</evidence>
<dbReference type="SUPFAM" id="SSF56524">
    <property type="entry name" value="Oxidoreductase molybdopterin-binding domain"/>
    <property type="match status" value="1"/>
</dbReference>
<dbReference type="Proteomes" id="UP000008207">
    <property type="component" value="Plasmid pMNOD01"/>
</dbReference>